<reference evidence="2 3" key="1">
    <citation type="journal article" date="2010" name="Nature">
        <title>Genome sequencing and analysis of the model grass Brachypodium distachyon.</title>
        <authorList>
            <consortium name="International Brachypodium Initiative"/>
        </authorList>
    </citation>
    <scope>NUCLEOTIDE SEQUENCE [LARGE SCALE GENOMIC DNA]</scope>
    <source>
        <strain evidence="2 3">Bd21</strain>
    </source>
</reference>
<dbReference type="EMBL" id="CM000880">
    <property type="protein sequence ID" value="PNT75403.1"/>
    <property type="molecule type" value="Genomic_DNA"/>
</dbReference>
<dbReference type="AlphaFoldDB" id="A0A2K2DMB3"/>
<evidence type="ECO:0000313" key="3">
    <source>
        <dbReference type="EnsemblPlants" id="PNT75403"/>
    </source>
</evidence>
<evidence type="ECO:0008006" key="5">
    <source>
        <dbReference type="Google" id="ProtNLM"/>
    </source>
</evidence>
<dbReference type="InParanoid" id="A0A2K2DMB3"/>
<reference evidence="2" key="2">
    <citation type="submission" date="2017-06" db="EMBL/GenBank/DDBJ databases">
        <title>WGS assembly of Brachypodium distachyon.</title>
        <authorList>
            <consortium name="The International Brachypodium Initiative"/>
            <person name="Lucas S."/>
            <person name="Harmon-Smith M."/>
            <person name="Lail K."/>
            <person name="Tice H."/>
            <person name="Grimwood J."/>
            <person name="Bruce D."/>
            <person name="Barry K."/>
            <person name="Shu S."/>
            <person name="Lindquist E."/>
            <person name="Wang M."/>
            <person name="Pitluck S."/>
            <person name="Vogel J.P."/>
            <person name="Garvin D.F."/>
            <person name="Mockler T.C."/>
            <person name="Schmutz J."/>
            <person name="Rokhsar D."/>
            <person name="Bevan M.W."/>
        </authorList>
    </citation>
    <scope>NUCLEOTIDE SEQUENCE</scope>
    <source>
        <strain evidence="2">Bd21</strain>
    </source>
</reference>
<accession>A0A2K2DMB3</accession>
<proteinExistence type="predicted"/>
<name>A0A2K2DMB3_BRADI</name>
<feature type="region of interest" description="Disordered" evidence="1">
    <location>
        <begin position="161"/>
        <end position="180"/>
    </location>
</feature>
<keyword evidence="4" id="KW-1185">Reference proteome</keyword>
<dbReference type="OrthoDB" id="696293at2759"/>
<dbReference type="Gene3D" id="1.10.287.2250">
    <property type="match status" value="1"/>
</dbReference>
<dbReference type="EnsemblPlants" id="PNT75403">
    <property type="protein sequence ID" value="PNT75403"/>
    <property type="gene ID" value="BRADI_1g31765v3"/>
</dbReference>
<reference evidence="3" key="3">
    <citation type="submission" date="2018-08" db="UniProtKB">
        <authorList>
            <consortium name="EnsemblPlants"/>
        </authorList>
    </citation>
    <scope>IDENTIFICATION</scope>
    <source>
        <strain evidence="3">cv. Bd21</strain>
    </source>
</reference>
<feature type="compositionally biased region" description="Polar residues" evidence="1">
    <location>
        <begin position="161"/>
        <end position="171"/>
    </location>
</feature>
<sequence>METRRRGQGAGGERAAAGMETRRRAVAPVSTEEAEGVELGNGGHGRSVGLLFTYALLLLFARAARSAAAATYRVASLAERRALSPGPGPAAAVPTHGTAAPSSKGGGMVEFMPKEEDLESDEAVWRLYERWCKDFNQKREPDEMARRFNKFKNRVLRVRDMNNSNADNPQVIQDGADQVH</sequence>
<evidence type="ECO:0000313" key="4">
    <source>
        <dbReference type="Proteomes" id="UP000008810"/>
    </source>
</evidence>
<gene>
    <name evidence="2" type="ORF">BRADI_1g31765v3</name>
</gene>
<feature type="region of interest" description="Disordered" evidence="1">
    <location>
        <begin position="1"/>
        <end position="30"/>
    </location>
</feature>
<protein>
    <recommendedName>
        <fullName evidence="5">Cathepsin propeptide inhibitor domain-containing protein</fullName>
    </recommendedName>
</protein>
<dbReference type="Gramene" id="PNT75403">
    <property type="protein sequence ID" value="PNT75403"/>
    <property type="gene ID" value="BRADI_1g31765v3"/>
</dbReference>
<evidence type="ECO:0000313" key="2">
    <source>
        <dbReference type="EMBL" id="PNT75403.1"/>
    </source>
</evidence>
<dbReference type="Proteomes" id="UP000008810">
    <property type="component" value="Chromosome 1"/>
</dbReference>
<evidence type="ECO:0000256" key="1">
    <source>
        <dbReference type="SAM" id="MobiDB-lite"/>
    </source>
</evidence>
<feature type="region of interest" description="Disordered" evidence="1">
    <location>
        <begin position="83"/>
        <end position="107"/>
    </location>
</feature>
<organism evidence="2">
    <name type="scientific">Brachypodium distachyon</name>
    <name type="common">Purple false brome</name>
    <name type="synonym">Trachynia distachya</name>
    <dbReference type="NCBI Taxonomy" id="15368"/>
    <lineage>
        <taxon>Eukaryota</taxon>
        <taxon>Viridiplantae</taxon>
        <taxon>Streptophyta</taxon>
        <taxon>Embryophyta</taxon>
        <taxon>Tracheophyta</taxon>
        <taxon>Spermatophyta</taxon>
        <taxon>Magnoliopsida</taxon>
        <taxon>Liliopsida</taxon>
        <taxon>Poales</taxon>
        <taxon>Poaceae</taxon>
        <taxon>BOP clade</taxon>
        <taxon>Pooideae</taxon>
        <taxon>Stipodae</taxon>
        <taxon>Brachypodieae</taxon>
        <taxon>Brachypodium</taxon>
    </lineage>
</organism>